<keyword evidence="1 3" id="KW-0456">Lyase</keyword>
<dbReference type="Pfam" id="PF00206">
    <property type="entry name" value="Lyase_1"/>
    <property type="match status" value="1"/>
</dbReference>
<dbReference type="Gene3D" id="1.10.275.60">
    <property type="match status" value="1"/>
</dbReference>
<dbReference type="Gene3D" id="1.20.200.10">
    <property type="entry name" value="Fumarase/aspartase (Central domain)"/>
    <property type="match status" value="1"/>
</dbReference>
<feature type="domain" description="Adenylosuccinate lyase C-terminal" evidence="4">
    <location>
        <begin position="370"/>
        <end position="455"/>
    </location>
</feature>
<dbReference type="InterPro" id="IPR020557">
    <property type="entry name" value="Fumarate_lyase_CS"/>
</dbReference>
<dbReference type="Gene3D" id="1.10.40.30">
    <property type="entry name" value="Fumarase/aspartase (C-terminal domain)"/>
    <property type="match status" value="1"/>
</dbReference>
<evidence type="ECO:0000256" key="1">
    <source>
        <dbReference type="ARBA" id="ARBA00023239"/>
    </source>
</evidence>
<accession>A0A1F7J113</accession>
<reference evidence="5 6" key="1">
    <citation type="journal article" date="2016" name="Nat. Commun.">
        <title>Thousands of microbial genomes shed light on interconnected biogeochemical processes in an aquifer system.</title>
        <authorList>
            <person name="Anantharaman K."/>
            <person name="Brown C.T."/>
            <person name="Hug L.A."/>
            <person name="Sharon I."/>
            <person name="Castelle C.J."/>
            <person name="Probst A.J."/>
            <person name="Thomas B.C."/>
            <person name="Singh A."/>
            <person name="Wilkins M.J."/>
            <person name="Karaoz U."/>
            <person name="Brodie E.L."/>
            <person name="Williams K.H."/>
            <person name="Hubbard S.S."/>
            <person name="Banfield J.F."/>
        </authorList>
    </citation>
    <scope>NUCLEOTIDE SEQUENCE [LARGE SCALE GENOMIC DNA]</scope>
</reference>
<organism evidence="5 6">
    <name type="scientific">Candidatus Roizmanbacteria bacterium RIFCSPLOWO2_01_FULL_38_12</name>
    <dbReference type="NCBI Taxonomy" id="1802061"/>
    <lineage>
        <taxon>Bacteria</taxon>
        <taxon>Candidatus Roizmaniibacteriota</taxon>
    </lineage>
</organism>
<comment type="catalytic activity">
    <reaction evidence="3">
        <text>N(6)-(1,2-dicarboxyethyl)-AMP = fumarate + AMP</text>
        <dbReference type="Rhea" id="RHEA:16853"/>
        <dbReference type="ChEBI" id="CHEBI:29806"/>
        <dbReference type="ChEBI" id="CHEBI:57567"/>
        <dbReference type="ChEBI" id="CHEBI:456215"/>
        <dbReference type="EC" id="4.3.2.2"/>
    </reaction>
</comment>
<dbReference type="PANTHER" id="PTHR43172:SF1">
    <property type="entry name" value="ADENYLOSUCCINATE LYASE"/>
    <property type="match status" value="1"/>
</dbReference>
<name>A0A1F7J113_9BACT</name>
<dbReference type="Proteomes" id="UP000177141">
    <property type="component" value="Unassembled WGS sequence"/>
</dbReference>
<dbReference type="InterPro" id="IPR019468">
    <property type="entry name" value="AdenyloSucc_lyase_C"/>
</dbReference>
<dbReference type="GO" id="GO:0044208">
    <property type="term" value="P:'de novo' AMP biosynthetic process"/>
    <property type="evidence" value="ECO:0007669"/>
    <property type="project" value="UniProtKB-UniPathway"/>
</dbReference>
<evidence type="ECO:0000256" key="3">
    <source>
        <dbReference type="RuleBase" id="RU361172"/>
    </source>
</evidence>
<dbReference type="SMART" id="SM00998">
    <property type="entry name" value="ADSL_C"/>
    <property type="match status" value="1"/>
</dbReference>
<protein>
    <recommendedName>
        <fullName evidence="2 3">Adenylosuccinate lyase</fullName>
        <shortName evidence="3">ASL</shortName>
        <ecNumber evidence="2 3">4.3.2.2</ecNumber>
    </recommendedName>
    <alternativeName>
        <fullName evidence="3">Adenylosuccinase</fullName>
    </alternativeName>
</protein>
<comment type="pathway">
    <text evidence="3">Purine metabolism; AMP biosynthesis via de novo pathway; AMP from IMP: step 2/2.</text>
</comment>
<evidence type="ECO:0000313" key="5">
    <source>
        <dbReference type="EMBL" id="OGK49305.1"/>
    </source>
</evidence>
<dbReference type="AlphaFoldDB" id="A0A1F7J113"/>
<comment type="pathway">
    <text evidence="3">Purine metabolism; IMP biosynthesis via de novo pathway; 5-amino-1-(5-phospho-D-ribosyl)imidazole-4-carboxamide from 5-amino-1-(5-phospho-D-ribosyl)imidazole-4-carboxylate: step 2/2.</text>
</comment>
<dbReference type="PANTHER" id="PTHR43172">
    <property type="entry name" value="ADENYLOSUCCINATE LYASE"/>
    <property type="match status" value="1"/>
</dbReference>
<gene>
    <name evidence="5" type="ORF">A3A93_06675</name>
</gene>
<dbReference type="EMBL" id="MGAL01000001">
    <property type="protein sequence ID" value="OGK49305.1"/>
    <property type="molecule type" value="Genomic_DNA"/>
</dbReference>
<dbReference type="GO" id="GO:0070626">
    <property type="term" value="F:(S)-2-(5-amino-1-(5-phospho-D-ribosyl)imidazole-4-carboxamido) succinate lyase (fumarate-forming) activity"/>
    <property type="evidence" value="ECO:0007669"/>
    <property type="project" value="TreeGrafter"/>
</dbReference>
<keyword evidence="3" id="KW-0658">Purine biosynthesis</keyword>
<dbReference type="PRINTS" id="PR00149">
    <property type="entry name" value="FUMRATELYASE"/>
</dbReference>
<dbReference type="InterPro" id="IPR008948">
    <property type="entry name" value="L-Aspartase-like"/>
</dbReference>
<dbReference type="NCBIfam" id="TIGR00928">
    <property type="entry name" value="purB"/>
    <property type="match status" value="1"/>
</dbReference>
<dbReference type="GO" id="GO:0005829">
    <property type="term" value="C:cytosol"/>
    <property type="evidence" value="ECO:0007669"/>
    <property type="project" value="TreeGrafter"/>
</dbReference>
<dbReference type="InterPro" id="IPR004769">
    <property type="entry name" value="Pur_lyase"/>
</dbReference>
<evidence type="ECO:0000259" key="4">
    <source>
        <dbReference type="SMART" id="SM00998"/>
    </source>
</evidence>
<dbReference type="PRINTS" id="PR00145">
    <property type="entry name" value="ARGSUCLYASE"/>
</dbReference>
<dbReference type="EC" id="4.3.2.2" evidence="2 3"/>
<proteinExistence type="inferred from homology"/>
<dbReference type="InterPro" id="IPR022761">
    <property type="entry name" value="Fumarate_lyase_N"/>
</dbReference>
<dbReference type="InterPro" id="IPR000362">
    <property type="entry name" value="Fumarate_lyase_fam"/>
</dbReference>
<dbReference type="UniPathway" id="UPA00075">
    <property type="reaction ID" value="UER00336"/>
</dbReference>
<comment type="catalytic activity">
    <reaction evidence="3">
        <text>(2S)-2-[5-amino-1-(5-phospho-beta-D-ribosyl)imidazole-4-carboxamido]succinate = 5-amino-1-(5-phospho-beta-D-ribosyl)imidazole-4-carboxamide + fumarate</text>
        <dbReference type="Rhea" id="RHEA:23920"/>
        <dbReference type="ChEBI" id="CHEBI:29806"/>
        <dbReference type="ChEBI" id="CHEBI:58443"/>
        <dbReference type="ChEBI" id="CHEBI:58475"/>
        <dbReference type="EC" id="4.3.2.2"/>
    </reaction>
</comment>
<comment type="caution">
    <text evidence="5">The sequence shown here is derived from an EMBL/GenBank/DDBJ whole genome shotgun (WGS) entry which is preliminary data.</text>
</comment>
<dbReference type="PROSITE" id="PS00163">
    <property type="entry name" value="FUMARATE_LYASES"/>
    <property type="match status" value="1"/>
</dbReference>
<dbReference type="GO" id="GO:0006189">
    <property type="term" value="P:'de novo' IMP biosynthetic process"/>
    <property type="evidence" value="ECO:0007669"/>
    <property type="project" value="UniProtKB-UniPathway"/>
</dbReference>
<dbReference type="UniPathway" id="UPA00074">
    <property type="reaction ID" value="UER00132"/>
</dbReference>
<comment type="similarity">
    <text evidence="3">Belongs to the lyase 1 family. Adenylosuccinate lyase subfamily.</text>
</comment>
<dbReference type="STRING" id="1802061.A3A93_06675"/>
<dbReference type="SUPFAM" id="SSF48557">
    <property type="entry name" value="L-aspartase-like"/>
    <property type="match status" value="1"/>
</dbReference>
<dbReference type="Pfam" id="PF10397">
    <property type="entry name" value="ADSL_C"/>
    <property type="match status" value="1"/>
</dbReference>
<evidence type="ECO:0000313" key="6">
    <source>
        <dbReference type="Proteomes" id="UP000177141"/>
    </source>
</evidence>
<sequence>MDFKTFISPFSWRYGSPEMRHIFSEEYKYQIWRKIWVSLAKTQHKAGLVSTNELKDLEKNQNKIDIDRILEIEKETHHDVVATIKEYAEKAKVGGGKIHLGATSMDIVDNADTIKMKEALEIVERKLIDLLKEFSKKIEKYASLPCIGFTHLQPAEPTTVGYRFAFYAQDLLLDFEYLQFVKKIMKGKGLKGAVGTSASYTALLKNNKMSAEKLEDMAMKKLGIDPLLVTSQVSTRKLDYFVLNLLSSTASSLSKFAADLRILQSPMYGEWSEPFGKKQVGSSAMPFKKNPINCEKICSLARYIDKLPSAALENATHSYLERTLDDSANRRIIIPEAFLAIDEIMKTAGKILDGMIINELRIKFNLMQFSPFAATEAILMQTVKQGANRLQMHETLREISLVAWKEIQEGKQNRMIELLKENKTIKKFLSEEEIIKLLDASSHIGNASERALKLTKQIKKIINTSS</sequence>
<evidence type="ECO:0000256" key="2">
    <source>
        <dbReference type="NCBIfam" id="TIGR00928"/>
    </source>
</evidence>
<dbReference type="GO" id="GO:0004018">
    <property type="term" value="F:N6-(1,2-dicarboxyethyl)AMP AMP-lyase (fumarate-forming) activity"/>
    <property type="evidence" value="ECO:0007669"/>
    <property type="project" value="UniProtKB-UniRule"/>
</dbReference>